<dbReference type="GO" id="GO:0030420">
    <property type="term" value="P:establishment of competence for transformation"/>
    <property type="evidence" value="ECO:0007669"/>
    <property type="project" value="InterPro"/>
</dbReference>
<dbReference type="GO" id="GO:0005886">
    <property type="term" value="C:plasma membrane"/>
    <property type="evidence" value="ECO:0007669"/>
    <property type="project" value="UniProtKB-SubCell"/>
</dbReference>
<feature type="transmembrane region" description="Helical" evidence="6">
    <location>
        <begin position="245"/>
        <end position="268"/>
    </location>
</feature>
<evidence type="ECO:0000256" key="6">
    <source>
        <dbReference type="SAM" id="Phobius"/>
    </source>
</evidence>
<evidence type="ECO:0000256" key="4">
    <source>
        <dbReference type="ARBA" id="ARBA00022989"/>
    </source>
</evidence>
<feature type="transmembrane region" description="Helical" evidence="6">
    <location>
        <begin position="318"/>
        <end position="334"/>
    </location>
</feature>
<feature type="transmembrane region" description="Helical" evidence="6">
    <location>
        <begin position="376"/>
        <end position="398"/>
    </location>
</feature>
<proteinExistence type="predicted"/>
<feature type="transmembrane region" description="Helical" evidence="6">
    <location>
        <begin position="435"/>
        <end position="452"/>
    </location>
</feature>
<dbReference type="Pfam" id="PF00753">
    <property type="entry name" value="Lactamase_B"/>
    <property type="match status" value="1"/>
</dbReference>
<keyword evidence="5 6" id="KW-0472">Membrane</keyword>
<dbReference type="SMART" id="SM00849">
    <property type="entry name" value="Lactamase_B"/>
    <property type="match status" value="1"/>
</dbReference>
<dbReference type="NCBIfam" id="TIGR00360">
    <property type="entry name" value="ComEC_N-term"/>
    <property type="match status" value="1"/>
</dbReference>
<evidence type="ECO:0000256" key="2">
    <source>
        <dbReference type="ARBA" id="ARBA00022475"/>
    </source>
</evidence>
<sequence length="777" mass="84867">MDRYPALKIFIILLLGVLAASAFRIPFIFSGLLAAAALLLVWAGHRFGIKTVAPGLSLTLLAAGLASYQTRHSTVPPHWAHGSQQILLAKIISEPRRTDRGWRFVSRTIARRSGGSWQPADRKVMTYIGSPEESRPEYGDVLTVEGIWRKAAERRNPGGFDYRRYLERQEVSGIFTASRHRIISHSRGNIVVSGLIIPLRRYVRVTIERYLGGDPGSLLAGLLLGERYNLSRPVREAFSDTGTAHVLAVSGLHAALMAFIIFIILRLLQLPKRAASLGTAAGLAIYTLLAGASPSIVRSSIMVGAVLLGGLFERRGNGLNMLGLAGLLILAFWPDAAWDIGFQLSFAATAGILILTRPIESLLFRTWGSALARKWILTPLAVSLAAQIFTAPLLAWYFHRIPLISLVANLVVVPLTGLILALALAMVLLNLLGGWVSWPIAASAYLFSKIMLESVSFFSRLKLGTINWPTVSWPQLALYAGICLLPFLWRRAGKPRLAAISVVMAAAAVLVWQQALARPAGLRVTFLDVGQGDCALVEMPNGARYLIDAGLCTPTRDSGRDVILPFLRARGITRLDNVVISHSDADHCGGLSYLLDHLDIRNLVISDHPSSQPMFNRALEQARTGNVPLQAVSGYDTLCGIWPARGFLYSREDLTPNGNESSLILYLQYGRTNILFVGDMGPELEDILLQKGLLGRCRVLKVPHHGARPNNPEELAEIIRPELAVISVGEDNRFGHPAREAVENYTAIGSTVYRTDLCGAVIMESDGENITCKSMIE</sequence>
<dbReference type="Gene3D" id="3.60.15.10">
    <property type="entry name" value="Ribonuclease Z/Hydroxyacylglutathione hydrolase-like"/>
    <property type="match status" value="1"/>
</dbReference>
<dbReference type="PANTHER" id="PTHR30619:SF1">
    <property type="entry name" value="RECOMBINATION PROTEIN 2"/>
    <property type="match status" value="1"/>
</dbReference>
<feature type="domain" description="Metallo-beta-lactamase" evidence="7">
    <location>
        <begin position="531"/>
        <end position="730"/>
    </location>
</feature>
<dbReference type="InterPro" id="IPR004477">
    <property type="entry name" value="ComEC_N"/>
</dbReference>
<dbReference type="Pfam" id="PF13567">
    <property type="entry name" value="DUF4131"/>
    <property type="match status" value="1"/>
</dbReference>
<dbReference type="SUPFAM" id="SSF56281">
    <property type="entry name" value="Metallo-hydrolase/oxidoreductase"/>
    <property type="match status" value="1"/>
</dbReference>
<evidence type="ECO:0000313" key="9">
    <source>
        <dbReference type="Proteomes" id="UP000177230"/>
    </source>
</evidence>
<dbReference type="CDD" id="cd07731">
    <property type="entry name" value="ComA-like_MBL-fold"/>
    <property type="match status" value="1"/>
</dbReference>
<keyword evidence="2" id="KW-1003">Cell membrane</keyword>
<dbReference type="Pfam" id="PF03772">
    <property type="entry name" value="Competence"/>
    <property type="match status" value="1"/>
</dbReference>
<dbReference type="InterPro" id="IPR001279">
    <property type="entry name" value="Metallo-B-lactamas"/>
</dbReference>
<comment type="caution">
    <text evidence="8">The sequence shown here is derived from an EMBL/GenBank/DDBJ whole genome shotgun (WGS) entry which is preliminary data.</text>
</comment>
<comment type="subcellular location">
    <subcellularLocation>
        <location evidence="1">Cell membrane</location>
        <topology evidence="1">Multi-pass membrane protein</topology>
    </subcellularLocation>
</comment>
<organism evidence="8 9">
    <name type="scientific">Candidatus Edwardsbacteria bacterium GWF2_54_11</name>
    <dbReference type="NCBI Taxonomy" id="1817851"/>
    <lineage>
        <taxon>Bacteria</taxon>
        <taxon>Candidatus Edwardsiibacteriota</taxon>
    </lineage>
</organism>
<evidence type="ECO:0000259" key="7">
    <source>
        <dbReference type="SMART" id="SM00849"/>
    </source>
</evidence>
<feature type="transmembrane region" description="Helical" evidence="6">
    <location>
        <begin position="12"/>
        <end position="41"/>
    </location>
</feature>
<dbReference type="InterPro" id="IPR052159">
    <property type="entry name" value="Competence_DNA_uptake"/>
</dbReference>
<dbReference type="InterPro" id="IPR036866">
    <property type="entry name" value="RibonucZ/Hydroxyglut_hydro"/>
</dbReference>
<dbReference type="InterPro" id="IPR004797">
    <property type="entry name" value="Competence_ComEC/Rec2"/>
</dbReference>
<dbReference type="InterPro" id="IPR035681">
    <property type="entry name" value="ComA-like_MBL"/>
</dbReference>
<dbReference type="PANTHER" id="PTHR30619">
    <property type="entry name" value="DNA INTERNALIZATION/COMPETENCE PROTEIN COMEC/REC2"/>
    <property type="match status" value="1"/>
</dbReference>
<feature type="transmembrane region" description="Helical" evidence="6">
    <location>
        <begin position="404"/>
        <end position="428"/>
    </location>
</feature>
<protein>
    <submittedName>
        <fullName evidence="8">DNA internalization-related competence protein ComEC/Rec2</fullName>
    </submittedName>
</protein>
<gene>
    <name evidence="8" type="ORF">A2024_06980</name>
</gene>
<feature type="transmembrane region" description="Helical" evidence="6">
    <location>
        <begin position="472"/>
        <end position="489"/>
    </location>
</feature>
<evidence type="ECO:0000256" key="1">
    <source>
        <dbReference type="ARBA" id="ARBA00004651"/>
    </source>
</evidence>
<dbReference type="AlphaFoldDB" id="A0A1F5R340"/>
<feature type="transmembrane region" description="Helical" evidence="6">
    <location>
        <begin position="274"/>
        <end position="297"/>
    </location>
</feature>
<feature type="transmembrane region" description="Helical" evidence="6">
    <location>
        <begin position="496"/>
        <end position="515"/>
    </location>
</feature>
<dbReference type="InterPro" id="IPR025405">
    <property type="entry name" value="DUF4131"/>
</dbReference>
<evidence type="ECO:0000256" key="5">
    <source>
        <dbReference type="ARBA" id="ARBA00023136"/>
    </source>
</evidence>
<keyword evidence="3 6" id="KW-0812">Transmembrane</keyword>
<evidence type="ECO:0000313" key="8">
    <source>
        <dbReference type="EMBL" id="OGF08443.1"/>
    </source>
</evidence>
<feature type="transmembrane region" description="Helical" evidence="6">
    <location>
        <begin position="340"/>
        <end position="356"/>
    </location>
</feature>
<accession>A0A1F5R340</accession>
<evidence type="ECO:0000256" key="3">
    <source>
        <dbReference type="ARBA" id="ARBA00022692"/>
    </source>
</evidence>
<name>A0A1F5R340_9BACT</name>
<dbReference type="EMBL" id="MFFM01000047">
    <property type="protein sequence ID" value="OGF08443.1"/>
    <property type="molecule type" value="Genomic_DNA"/>
</dbReference>
<keyword evidence="4 6" id="KW-1133">Transmembrane helix</keyword>
<reference evidence="8 9" key="1">
    <citation type="journal article" date="2016" name="Nat. Commun.">
        <title>Thousands of microbial genomes shed light on interconnected biogeochemical processes in an aquifer system.</title>
        <authorList>
            <person name="Anantharaman K."/>
            <person name="Brown C.T."/>
            <person name="Hug L.A."/>
            <person name="Sharon I."/>
            <person name="Castelle C.J."/>
            <person name="Probst A.J."/>
            <person name="Thomas B.C."/>
            <person name="Singh A."/>
            <person name="Wilkins M.J."/>
            <person name="Karaoz U."/>
            <person name="Brodie E.L."/>
            <person name="Williams K.H."/>
            <person name="Hubbard S.S."/>
            <person name="Banfield J.F."/>
        </authorList>
    </citation>
    <scope>NUCLEOTIDE SEQUENCE [LARGE SCALE GENOMIC DNA]</scope>
</reference>
<dbReference type="Proteomes" id="UP000177230">
    <property type="component" value="Unassembled WGS sequence"/>
</dbReference>
<dbReference type="NCBIfam" id="TIGR00361">
    <property type="entry name" value="ComEC_Rec2"/>
    <property type="match status" value="1"/>
</dbReference>